<dbReference type="CDD" id="cd03789">
    <property type="entry name" value="GT9_LPS_heptosyltransferase"/>
    <property type="match status" value="1"/>
</dbReference>
<reference evidence="3 4" key="1">
    <citation type="journal article" date="2018" name="Sci. Adv.">
        <title>Multi-heme cytochromes provide a pathway for survival in energy-limited environments.</title>
        <authorList>
            <person name="Deng X."/>
            <person name="Dohmae N."/>
            <person name="Nealson K.H."/>
            <person name="Hashimoto K."/>
            <person name="Okamoto A."/>
        </authorList>
    </citation>
    <scope>NUCLEOTIDE SEQUENCE [LARGE SCALE GENOMIC DNA]</scope>
    <source>
        <strain evidence="3 4">IS5</strain>
    </source>
</reference>
<dbReference type="GO" id="GO:0005829">
    <property type="term" value="C:cytosol"/>
    <property type="evidence" value="ECO:0007669"/>
    <property type="project" value="TreeGrafter"/>
</dbReference>
<keyword evidence="2 3" id="KW-0808">Transferase</keyword>
<dbReference type="SUPFAM" id="SSF53756">
    <property type="entry name" value="UDP-Glycosyltransferase/glycogen phosphorylase"/>
    <property type="match status" value="1"/>
</dbReference>
<keyword evidence="4" id="KW-1185">Reference proteome</keyword>
<dbReference type="Pfam" id="PF01075">
    <property type="entry name" value="Glyco_transf_9"/>
    <property type="match status" value="1"/>
</dbReference>
<name>A0A2Z6AYP0_9BACT</name>
<gene>
    <name evidence="3" type="ORF">DFE_1651</name>
</gene>
<dbReference type="AlphaFoldDB" id="A0A2Z6AYP0"/>
<dbReference type="EMBL" id="AP017378">
    <property type="protein sequence ID" value="BBD08377.1"/>
    <property type="molecule type" value="Genomic_DNA"/>
</dbReference>
<dbReference type="GO" id="GO:0009244">
    <property type="term" value="P:lipopolysaccharide core region biosynthetic process"/>
    <property type="evidence" value="ECO:0007669"/>
    <property type="project" value="TreeGrafter"/>
</dbReference>
<dbReference type="Proteomes" id="UP000269883">
    <property type="component" value="Chromosome"/>
</dbReference>
<dbReference type="RefSeq" id="WP_126378424.1">
    <property type="nucleotide sequence ID" value="NZ_AP017378.1"/>
</dbReference>
<evidence type="ECO:0000256" key="1">
    <source>
        <dbReference type="ARBA" id="ARBA00022676"/>
    </source>
</evidence>
<evidence type="ECO:0000313" key="3">
    <source>
        <dbReference type="EMBL" id="BBD08377.1"/>
    </source>
</evidence>
<proteinExistence type="predicted"/>
<sequence length="337" mass="37365">MADNLPKNWLVMRLSALGDVALTTGVLDHLHRTRGWKFHFLTKPPFAPALVGHPAIEKLVLPEDKSLKGLAWLSARKELAKNYKGWGLLDLHGTLRSRLLGVVWDGPIRRYPKFSISRRLYGLTGSAKARQRLEALNVPQRYALAVESETPAPELLSPRIWLSDEEREEGLQTLDAIGANGPVCALHPYATHAGKRWPTGHWEELISYLRSMGWHCVIIGRHKTPLFSDETPEGVTDLTNSTDIRQTCALLSHCGALVTNDSGPMHLGTAVGTKVVALFGPTTKAWGFFPSGKRDKVLELDLACRPCSLHGGRGCRRGERCMVEIKPEDVARAVQER</sequence>
<accession>A0A2Z6AYP0</accession>
<dbReference type="InterPro" id="IPR051199">
    <property type="entry name" value="LPS_LOS_Heptosyltrfase"/>
</dbReference>
<dbReference type="OrthoDB" id="9760688at2"/>
<protein>
    <submittedName>
        <fullName evidence="3">Glycosyl transferase family 9</fullName>
    </submittedName>
</protein>
<dbReference type="InterPro" id="IPR002201">
    <property type="entry name" value="Glyco_trans_9"/>
</dbReference>
<dbReference type="Gene3D" id="3.40.50.2000">
    <property type="entry name" value="Glycogen Phosphorylase B"/>
    <property type="match status" value="2"/>
</dbReference>
<evidence type="ECO:0000256" key="2">
    <source>
        <dbReference type="ARBA" id="ARBA00022679"/>
    </source>
</evidence>
<dbReference type="PANTHER" id="PTHR30160">
    <property type="entry name" value="TETRAACYLDISACCHARIDE 4'-KINASE-RELATED"/>
    <property type="match status" value="1"/>
</dbReference>
<organism evidence="3 4">
    <name type="scientific">Desulfovibrio ferrophilus</name>
    <dbReference type="NCBI Taxonomy" id="241368"/>
    <lineage>
        <taxon>Bacteria</taxon>
        <taxon>Pseudomonadati</taxon>
        <taxon>Thermodesulfobacteriota</taxon>
        <taxon>Desulfovibrionia</taxon>
        <taxon>Desulfovibrionales</taxon>
        <taxon>Desulfovibrionaceae</taxon>
        <taxon>Desulfovibrio</taxon>
    </lineage>
</organism>
<keyword evidence="1" id="KW-0328">Glycosyltransferase</keyword>
<dbReference type="GO" id="GO:0008713">
    <property type="term" value="F:ADP-heptose-lipopolysaccharide heptosyltransferase activity"/>
    <property type="evidence" value="ECO:0007669"/>
    <property type="project" value="TreeGrafter"/>
</dbReference>
<dbReference type="KEGG" id="dfl:DFE_1651"/>
<evidence type="ECO:0000313" key="4">
    <source>
        <dbReference type="Proteomes" id="UP000269883"/>
    </source>
</evidence>